<proteinExistence type="predicted"/>
<accession>A0A8J3ZX01</accession>
<evidence type="ECO:0000313" key="3">
    <source>
        <dbReference type="Proteomes" id="UP000635606"/>
    </source>
</evidence>
<evidence type="ECO:0000313" key="2">
    <source>
        <dbReference type="EMBL" id="GIJ71146.1"/>
    </source>
</evidence>
<protein>
    <submittedName>
        <fullName evidence="2">Hydrolase</fullName>
    </submittedName>
</protein>
<dbReference type="InterPro" id="IPR032466">
    <property type="entry name" value="Metal_Hydrolase"/>
</dbReference>
<sequence>MRRLLFTNGTVFDGTGAPPAPADVVVEGDRIVAVGIGLDGDDAVDCTGRTILPGLIDSHVHLMIDGLDPLGWLHDPFSLQFYRAATSMRKTLDVGITTVRDAGGADLGVREAQRRGLVKGPRVQIAISMLSQTGGHGDPWAASGCHVPIFVPHPGRPAGVVDGTDEARRKVRELVRAGADVIKIATSGGVVSARDDPRHGHFRDAEVAVIVEEATSAGIPVMAHAAATDGIKTAVRAGVRSIEHGIFLDDEAVELMVENKAWLVPTLIAPHGVVRAAEAGAAISEHVLEKAHLVIRAHRESVRRAIEAGVRIAFGTDTGVTPHGRNLDELALLVECGLTPAQALRAATREAAQLLGTTDLGTVEPGKIADLVLVDGDLSEVDTLAERVRAVYQGGVEV</sequence>
<dbReference type="AlphaFoldDB" id="A0A8J3ZX01"/>
<keyword evidence="3" id="KW-1185">Reference proteome</keyword>
<dbReference type="GO" id="GO:0016810">
    <property type="term" value="F:hydrolase activity, acting on carbon-nitrogen (but not peptide) bonds"/>
    <property type="evidence" value="ECO:0007669"/>
    <property type="project" value="InterPro"/>
</dbReference>
<gene>
    <name evidence="2" type="ORF">Voc01_060630</name>
</gene>
<feature type="domain" description="Amidohydrolase-related" evidence="1">
    <location>
        <begin position="50"/>
        <end position="378"/>
    </location>
</feature>
<dbReference type="Gene3D" id="2.30.40.10">
    <property type="entry name" value="Urease, subunit C, domain 1"/>
    <property type="match status" value="1"/>
</dbReference>
<dbReference type="SUPFAM" id="SSF51556">
    <property type="entry name" value="Metallo-dependent hydrolases"/>
    <property type="match status" value="1"/>
</dbReference>
<dbReference type="PANTHER" id="PTHR43135">
    <property type="entry name" value="ALPHA-D-RIBOSE 1-METHYLPHOSPHONATE 5-TRIPHOSPHATE DIPHOSPHATASE"/>
    <property type="match status" value="1"/>
</dbReference>
<dbReference type="InterPro" id="IPR051781">
    <property type="entry name" value="Metallo-dep_Hydrolase"/>
</dbReference>
<reference evidence="2" key="1">
    <citation type="submission" date="2021-01" db="EMBL/GenBank/DDBJ databases">
        <title>Whole genome shotgun sequence of Virgisporangium ochraceum NBRC 16418.</title>
        <authorList>
            <person name="Komaki H."/>
            <person name="Tamura T."/>
        </authorList>
    </citation>
    <scope>NUCLEOTIDE SEQUENCE</scope>
    <source>
        <strain evidence="2">NBRC 16418</strain>
    </source>
</reference>
<dbReference type="InterPro" id="IPR057744">
    <property type="entry name" value="OTAase-like"/>
</dbReference>
<keyword evidence="2" id="KW-0378">Hydrolase</keyword>
<dbReference type="Proteomes" id="UP000635606">
    <property type="component" value="Unassembled WGS sequence"/>
</dbReference>
<name>A0A8J3ZX01_9ACTN</name>
<dbReference type="CDD" id="cd01299">
    <property type="entry name" value="Met_dep_hydrolase_A"/>
    <property type="match status" value="1"/>
</dbReference>
<dbReference type="InterPro" id="IPR006680">
    <property type="entry name" value="Amidohydro-rel"/>
</dbReference>
<dbReference type="InterPro" id="IPR011059">
    <property type="entry name" value="Metal-dep_hydrolase_composite"/>
</dbReference>
<dbReference type="PANTHER" id="PTHR43135:SF3">
    <property type="entry name" value="ALPHA-D-RIBOSE 1-METHYLPHOSPHONATE 5-TRIPHOSPHATE DIPHOSPHATASE"/>
    <property type="match status" value="1"/>
</dbReference>
<dbReference type="EMBL" id="BOPH01000086">
    <property type="protein sequence ID" value="GIJ71146.1"/>
    <property type="molecule type" value="Genomic_DNA"/>
</dbReference>
<dbReference type="Gene3D" id="3.20.20.140">
    <property type="entry name" value="Metal-dependent hydrolases"/>
    <property type="match status" value="1"/>
</dbReference>
<evidence type="ECO:0000259" key="1">
    <source>
        <dbReference type="Pfam" id="PF01979"/>
    </source>
</evidence>
<dbReference type="SUPFAM" id="SSF51338">
    <property type="entry name" value="Composite domain of metallo-dependent hydrolases"/>
    <property type="match status" value="1"/>
</dbReference>
<dbReference type="RefSeq" id="WP_203931038.1">
    <property type="nucleotide sequence ID" value="NZ_BOPH01000086.1"/>
</dbReference>
<dbReference type="Pfam" id="PF01979">
    <property type="entry name" value="Amidohydro_1"/>
    <property type="match status" value="1"/>
</dbReference>
<comment type="caution">
    <text evidence="2">The sequence shown here is derived from an EMBL/GenBank/DDBJ whole genome shotgun (WGS) entry which is preliminary data.</text>
</comment>
<organism evidence="2 3">
    <name type="scientific">Virgisporangium ochraceum</name>
    <dbReference type="NCBI Taxonomy" id="65505"/>
    <lineage>
        <taxon>Bacteria</taxon>
        <taxon>Bacillati</taxon>
        <taxon>Actinomycetota</taxon>
        <taxon>Actinomycetes</taxon>
        <taxon>Micromonosporales</taxon>
        <taxon>Micromonosporaceae</taxon>
        <taxon>Virgisporangium</taxon>
    </lineage>
</organism>